<accession>A0A7X6DTZ1</accession>
<sequence>MLTVSTASTVIKSKSTARPLKNQGEPFSWLKGMVTNKVDLWRVSDSLNVNPSTVQKILEGSQVSRSVTKKIHAAFEQGGALGDKRTRRKNISPNHSTVERLMEVYALYEKEKSLRGVGAKLGLSWERVRQLLKKGAAIGLFKYEPPKAPLLSKEKILKDYRKFLKMAKVAKSNHVSVNYLSKQITLLGISDEELEAVRTEGRKLQSIKQYDTLVRKRGVHPTTTELSRSKATRSLAFNIRRTWGSLEAFRKERNIVPGRPVQKTNVKEEAPVLAGV</sequence>
<organism evidence="1 2">
    <name type="scientific">Candidatus Manganitrophus noduliformans</name>
    <dbReference type="NCBI Taxonomy" id="2606439"/>
    <lineage>
        <taxon>Bacteria</taxon>
        <taxon>Pseudomonadati</taxon>
        <taxon>Nitrospirota</taxon>
        <taxon>Nitrospiria</taxon>
        <taxon>Candidatus Troglogloeales</taxon>
        <taxon>Candidatus Manganitrophaceae</taxon>
        <taxon>Candidatus Manganitrophus</taxon>
    </lineage>
</organism>
<comment type="caution">
    <text evidence="1">The sequence shown here is derived from an EMBL/GenBank/DDBJ whole genome shotgun (WGS) entry which is preliminary data.</text>
</comment>
<dbReference type="EMBL" id="VTOW01000006">
    <property type="protein sequence ID" value="NKE73348.1"/>
    <property type="molecule type" value="Genomic_DNA"/>
</dbReference>
<proteinExistence type="predicted"/>
<keyword evidence="2" id="KW-1185">Reference proteome</keyword>
<evidence type="ECO:0000313" key="1">
    <source>
        <dbReference type="EMBL" id="NKE73348.1"/>
    </source>
</evidence>
<dbReference type="RefSeq" id="WP_168063299.1">
    <property type="nucleotide sequence ID" value="NZ_VTOW01000006.1"/>
</dbReference>
<reference evidence="1 2" key="1">
    <citation type="journal article" date="2020" name="Nature">
        <title>Bacterial chemolithoautotrophy via manganese oxidation.</title>
        <authorList>
            <person name="Yu H."/>
            <person name="Leadbetter J.R."/>
        </authorList>
    </citation>
    <scope>NUCLEOTIDE SEQUENCE [LARGE SCALE GENOMIC DNA]</scope>
    <source>
        <strain evidence="1 2">Mn-1</strain>
    </source>
</reference>
<dbReference type="AlphaFoldDB" id="A0A7X6DTZ1"/>
<name>A0A7X6DTZ1_9BACT</name>
<gene>
    <name evidence="1" type="ORF">MNODULE_21545</name>
</gene>
<dbReference type="Proteomes" id="UP000534783">
    <property type="component" value="Unassembled WGS sequence"/>
</dbReference>
<evidence type="ECO:0000313" key="2">
    <source>
        <dbReference type="Proteomes" id="UP000534783"/>
    </source>
</evidence>
<protein>
    <submittedName>
        <fullName evidence="1">Uncharacterized protein</fullName>
    </submittedName>
</protein>